<dbReference type="Proteomes" id="UP000325313">
    <property type="component" value="Unassembled WGS sequence"/>
</dbReference>
<feature type="region of interest" description="Disordered" evidence="1">
    <location>
        <begin position="531"/>
        <end position="567"/>
    </location>
</feature>
<feature type="region of interest" description="Disordered" evidence="1">
    <location>
        <begin position="839"/>
        <end position="947"/>
    </location>
</feature>
<organism evidence="3 4">
    <name type="scientific">Puccinia graminis f. sp. tritici</name>
    <dbReference type="NCBI Taxonomy" id="56615"/>
    <lineage>
        <taxon>Eukaryota</taxon>
        <taxon>Fungi</taxon>
        <taxon>Dikarya</taxon>
        <taxon>Basidiomycota</taxon>
        <taxon>Pucciniomycotina</taxon>
        <taxon>Pucciniomycetes</taxon>
        <taxon>Pucciniales</taxon>
        <taxon>Pucciniaceae</taxon>
        <taxon>Puccinia</taxon>
    </lineage>
</organism>
<accession>A0A5B0SDF6</accession>
<evidence type="ECO:0000256" key="1">
    <source>
        <dbReference type="SAM" id="MobiDB-lite"/>
    </source>
</evidence>
<reference evidence="3 4" key="1">
    <citation type="submission" date="2019-05" db="EMBL/GenBank/DDBJ databases">
        <title>Emergence of the Ug99 lineage of the wheat stem rust pathogen through somatic hybridization.</title>
        <authorList>
            <person name="Li F."/>
            <person name="Upadhyaya N.M."/>
            <person name="Sperschneider J."/>
            <person name="Matny O."/>
            <person name="Nguyen-Phuc H."/>
            <person name="Mago R."/>
            <person name="Raley C."/>
            <person name="Miller M.E."/>
            <person name="Silverstein K.A.T."/>
            <person name="Henningsen E."/>
            <person name="Hirsch C.D."/>
            <person name="Visser B."/>
            <person name="Pretorius Z.A."/>
            <person name="Steffenson B.J."/>
            <person name="Schwessinger B."/>
            <person name="Dodds P.N."/>
            <person name="Figueroa M."/>
        </authorList>
    </citation>
    <scope>NUCLEOTIDE SEQUENCE [LARGE SCALE GENOMIC DNA]</scope>
    <source>
        <strain evidence="3 4">Ug99</strain>
    </source>
</reference>
<feature type="region of interest" description="Disordered" evidence="1">
    <location>
        <begin position="422"/>
        <end position="470"/>
    </location>
</feature>
<comment type="caution">
    <text evidence="3">The sequence shown here is derived from an EMBL/GenBank/DDBJ whole genome shotgun (WGS) entry which is preliminary data.</text>
</comment>
<dbReference type="EMBL" id="VDEP01000037">
    <property type="protein sequence ID" value="KAA1135850.1"/>
    <property type="molecule type" value="Genomic_DNA"/>
</dbReference>
<keyword evidence="2" id="KW-0732">Signal</keyword>
<evidence type="ECO:0000313" key="4">
    <source>
        <dbReference type="Proteomes" id="UP000325313"/>
    </source>
</evidence>
<dbReference type="AlphaFoldDB" id="A0A5B0SDF6"/>
<feature type="compositionally biased region" description="Basic residues" evidence="1">
    <location>
        <begin position="549"/>
        <end position="560"/>
    </location>
</feature>
<feature type="compositionally biased region" description="Polar residues" evidence="1">
    <location>
        <begin position="909"/>
        <end position="925"/>
    </location>
</feature>
<name>A0A5B0SDF6_PUCGR</name>
<sequence>MRRWFIILHWVFHLPFSTLRISTVPLELKLGISQEDDAKSFDLNEFPEEDFHSYRSQPITSCPVLERFDGSNNESSEQEMMAEARHSFHQTISFPVIKSEDRGDQEPLTHYEIPRSECSTTSSLRRKNNALFINQRAKRPKQETFPIGYASTKKETPTSNRRAKNTLAKGGKRFLLESEKSLAQRNRARGASQSHSKTEIMYVKGEPVADQDTKDNIIKLELVDHFGLEESQKKGVLFNVNDWKFITEERQDLIENEYPGKFFEFLNNLKGDDQDASVPEKRASFFLNRETAMGFLKKYLSSRTEFEDESGIKKDQKKELVMRTLLRISDRKLKLAENRFYADELLGRIKDRLKLEHDSCLDPIQVQLQPNRESLRSRLAEDLKKKKNQSESLEDYTPCHESKTIGILRGSLVSPAHDLDVTHAPPAHRAGWSVPVGATSRIPPPTGPSTHPSNRPAPAKNLPIQSSDRKIRRSFNLHQSLLTKMDLDVIDYLLEPSETQESTLGPSQQTPYQGLFFEETQPPETQIHRLDALSPPDPDDELCKSPRTGARRGPMKRSKKAAATSASNGNGSLLISLEYCFWVNNYNPQIPEKQRAASNCKSDWGKVASNKDALPTLKTNLLERKWEELQEQVLGLIGQDKKNLGLYVQQVKAGLKWLLYISGSHTFPFKRQYYCSSDEELQCFAEEVARKPLQKVFIRVEMDDPTAKEKLELAKQKSEKEAQKVENILAIAVGSESERLPLQREEARQKQNRQSDVRGDPVAPFVIKLRQHLEKESNSKPSEVIFWPHKDIPNLVLRVTHDRLWAWAHVLLAKSQGNVTEANRHVDLNIPPTCSTFKWEKRPGITPVNRGAAPVNSNPSGTRRASEQMPASASAHHSHSRRSLGPLDFSTTRSTSSNTPSATRSTSSYAPSPNSLSPANVSQSLDPPDLDFEGPSIDFDPPRLDIKGTSIDIERDDTEITSRSSSVEIEYMNANEVSMKSSSPYSTPHDLNNHRRKMVRSPSGDPIAAFSNMSVRQTKPSPSPTRKICTNRMLPLLPAGKKLSLNDFLVHCNIDIDDAMCQILFKGHDVKHWSFFRGKSDEHLMRIGFTRGLATHLSNGASELEHTHVQREFGTPEI</sequence>
<feature type="compositionally biased region" description="Low complexity" evidence="1">
    <location>
        <begin position="890"/>
        <end position="908"/>
    </location>
</feature>
<evidence type="ECO:0000256" key="2">
    <source>
        <dbReference type="SAM" id="SignalP"/>
    </source>
</evidence>
<feature type="signal peptide" evidence="2">
    <location>
        <begin position="1"/>
        <end position="20"/>
    </location>
</feature>
<proteinExistence type="predicted"/>
<evidence type="ECO:0000313" key="3">
    <source>
        <dbReference type="EMBL" id="KAA1135850.1"/>
    </source>
</evidence>
<evidence type="ECO:0008006" key="5">
    <source>
        <dbReference type="Google" id="ProtNLM"/>
    </source>
</evidence>
<gene>
    <name evidence="3" type="ORF">PGTUg99_029788</name>
</gene>
<feature type="chain" id="PRO_5023084707" description="SAM domain-containing protein" evidence="2">
    <location>
        <begin position="21"/>
        <end position="1118"/>
    </location>
</feature>
<protein>
    <recommendedName>
        <fullName evidence="5">SAM domain-containing protein</fullName>
    </recommendedName>
</protein>